<dbReference type="Proteomes" id="UP000019141">
    <property type="component" value="Unassembled WGS sequence"/>
</dbReference>
<evidence type="ECO:0000256" key="1">
    <source>
        <dbReference type="SAM" id="Phobius"/>
    </source>
</evidence>
<keyword evidence="1" id="KW-0472">Membrane</keyword>
<dbReference type="HOGENOM" id="CLU_923558_0_0_7"/>
<sequence>MPNILAHCGVQGILTHAIIKDAPPAWITVGCLIPDMPWILVRIVSEFIPNSAAYNLRAYAIVQATLGLSLLLSAGLACLSPRPGFIFRILALNAVLHLLLDASQIKWANGVHFFAPFSWTLLNWGWFWPESLTTILCTVLGVIYLLWAMLHRSRPKPTLPSSRTRRWTLATICTAAYFLLPFAFWHGPYAADNHFMKTLRERDVRADRYIEMDRADYARLETGAKVFSLVGEGINVQEPLRETASKISVKGTFVDAETIRIDQLQIHWPRFRDGASYIGLIWLVVLWFKSWWQFKTASASRLA</sequence>
<feature type="transmembrane region" description="Helical" evidence="1">
    <location>
        <begin position="167"/>
        <end position="187"/>
    </location>
</feature>
<comment type="caution">
    <text evidence="2">The sequence shown here is derived from an EMBL/GenBank/DDBJ whole genome shotgun (WGS) entry which is preliminary data.</text>
</comment>
<keyword evidence="3" id="KW-1185">Reference proteome</keyword>
<evidence type="ECO:0000313" key="3">
    <source>
        <dbReference type="Proteomes" id="UP000019141"/>
    </source>
</evidence>
<feature type="transmembrane region" description="Helical" evidence="1">
    <location>
        <begin position="125"/>
        <end position="147"/>
    </location>
</feature>
<feature type="transmembrane region" description="Helical" evidence="1">
    <location>
        <begin position="274"/>
        <end position="292"/>
    </location>
</feature>
<dbReference type="EMBL" id="AZHW01000810">
    <property type="protein sequence ID" value="ETW96278.1"/>
    <property type="molecule type" value="Genomic_DNA"/>
</dbReference>
<reference evidence="2 3" key="1">
    <citation type="journal article" date="2014" name="Nature">
        <title>An environmental bacterial taxon with a large and distinct metabolic repertoire.</title>
        <authorList>
            <person name="Wilson M.C."/>
            <person name="Mori T."/>
            <person name="Ruckert C."/>
            <person name="Uria A.R."/>
            <person name="Helf M.J."/>
            <person name="Takada K."/>
            <person name="Gernert C."/>
            <person name="Steffens U.A."/>
            <person name="Heycke N."/>
            <person name="Schmitt S."/>
            <person name="Rinke C."/>
            <person name="Helfrich E.J."/>
            <person name="Brachmann A.O."/>
            <person name="Gurgui C."/>
            <person name="Wakimoto T."/>
            <person name="Kracht M."/>
            <person name="Crusemann M."/>
            <person name="Hentschel U."/>
            <person name="Abe I."/>
            <person name="Matsunaga S."/>
            <person name="Kalinowski J."/>
            <person name="Takeyama H."/>
            <person name="Piel J."/>
        </authorList>
    </citation>
    <scope>NUCLEOTIDE SEQUENCE [LARGE SCALE GENOMIC DNA]</scope>
    <source>
        <strain evidence="3">TSY1</strain>
    </source>
</reference>
<feature type="transmembrane region" description="Helical" evidence="1">
    <location>
        <begin position="85"/>
        <end position="105"/>
    </location>
</feature>
<organism evidence="2 3">
    <name type="scientific">Entotheonella factor</name>
    <dbReference type="NCBI Taxonomy" id="1429438"/>
    <lineage>
        <taxon>Bacteria</taxon>
        <taxon>Pseudomonadati</taxon>
        <taxon>Nitrospinota/Tectimicrobiota group</taxon>
        <taxon>Candidatus Tectimicrobiota</taxon>
        <taxon>Candidatus Entotheonellia</taxon>
        <taxon>Candidatus Entotheonellales</taxon>
        <taxon>Candidatus Entotheonellaceae</taxon>
        <taxon>Candidatus Entotheonella</taxon>
    </lineage>
</organism>
<feature type="transmembrane region" description="Helical" evidence="1">
    <location>
        <begin position="58"/>
        <end position="78"/>
    </location>
</feature>
<name>W4LDY4_ENTF1</name>
<evidence type="ECO:0000313" key="2">
    <source>
        <dbReference type="EMBL" id="ETW96278.1"/>
    </source>
</evidence>
<keyword evidence="1" id="KW-0812">Transmembrane</keyword>
<protein>
    <submittedName>
        <fullName evidence="2">Uncharacterized protein</fullName>
    </submittedName>
</protein>
<gene>
    <name evidence="2" type="ORF">ETSY1_27280</name>
</gene>
<dbReference type="AlphaFoldDB" id="W4LDY4"/>
<accession>W4LDY4</accession>
<proteinExistence type="predicted"/>
<keyword evidence="1" id="KW-1133">Transmembrane helix</keyword>